<proteinExistence type="inferred from homology"/>
<dbReference type="PANTHER" id="PTHR30203:SF24">
    <property type="entry name" value="BLR4935 PROTEIN"/>
    <property type="match status" value="1"/>
</dbReference>
<dbReference type="InterPro" id="IPR010131">
    <property type="entry name" value="MdtP/NodT-like"/>
</dbReference>
<keyword evidence="4" id="KW-1185">Reference proteome</keyword>
<dbReference type="Gene3D" id="1.20.1600.10">
    <property type="entry name" value="Outer membrane efflux proteins (OEP)"/>
    <property type="match status" value="1"/>
</dbReference>
<evidence type="ECO:0000256" key="1">
    <source>
        <dbReference type="ARBA" id="ARBA00007613"/>
    </source>
</evidence>
<evidence type="ECO:0000313" key="3">
    <source>
        <dbReference type="EMBL" id="SLM49255.1"/>
    </source>
</evidence>
<dbReference type="STRING" id="1325564.NSJP_3088"/>
<dbReference type="KEGG" id="nja:NSJP_3088"/>
<dbReference type="Proteomes" id="UP000192042">
    <property type="component" value="Chromosome I"/>
</dbReference>
<accession>A0A1W1I8D9</accession>
<dbReference type="PANTHER" id="PTHR30203">
    <property type="entry name" value="OUTER MEMBRANE CATION EFFLUX PROTEIN"/>
    <property type="match status" value="1"/>
</dbReference>
<dbReference type="SUPFAM" id="SSF56954">
    <property type="entry name" value="Outer membrane efflux proteins (OEP)"/>
    <property type="match status" value="1"/>
</dbReference>
<comment type="similarity">
    <text evidence="1">Belongs to the outer membrane factor (OMF) (TC 1.B.17) family.</text>
</comment>
<dbReference type="InterPro" id="IPR003423">
    <property type="entry name" value="OMP_efflux"/>
</dbReference>
<evidence type="ECO:0000313" key="4">
    <source>
        <dbReference type="Proteomes" id="UP000192042"/>
    </source>
</evidence>
<sequence length="443" mass="49602">MSVAPLRRRFLSWIFLGLSVLIISQSVAGAQQPSPPGLSGPPGPSEPPAVIRLSLNEAIALFIKQNLSVLITRYGIDYNKGQEITASLFPNPVAFIGTLSSYTQGLNLKNSGQLAMIVQQLFELAGKRGYRIESATFGTQSAEAAFEDAVRQLGFTVKDTYYRIQLAQRRLNLAEENRDRFARILDINTIRFKKGYIAEVDLIRIRLQMVDFQSQVIQSLQDAEMARGDLRQLLRLSPKTAMELTTEMDFRRIDPDINKLRVTAIDLRPDIRAKRFAQSQRESDLRLAKAYRVPDVTVGAGYEIQGAQGPDNPQQWVLNFGIPIPLFNRNQGGILQAEVAVQSAEADLNKTVNQVENEVEVAYRNLIQSRRLVEAFVGGILDDARSTLTIVERAYERGGATILDLLDAARTSRTIQQNYIEALFTYQHNLFQLESAVGQEIRS</sequence>
<dbReference type="RefSeq" id="WP_172834355.1">
    <property type="nucleotide sequence ID" value="NZ_LT828648.1"/>
</dbReference>
<name>A0A1W1I8D9_9BACT</name>
<feature type="coiled-coil region" evidence="2">
    <location>
        <begin position="334"/>
        <end position="365"/>
    </location>
</feature>
<gene>
    <name evidence="3" type="ORF">NSJP_3088</name>
</gene>
<protein>
    <submittedName>
        <fullName evidence="3">Putative Outer membrane protein TolC</fullName>
    </submittedName>
</protein>
<dbReference type="Pfam" id="PF02321">
    <property type="entry name" value="OEP"/>
    <property type="match status" value="2"/>
</dbReference>
<dbReference type="EMBL" id="LT828648">
    <property type="protein sequence ID" value="SLM49255.1"/>
    <property type="molecule type" value="Genomic_DNA"/>
</dbReference>
<dbReference type="AlphaFoldDB" id="A0A1W1I8D9"/>
<evidence type="ECO:0000256" key="2">
    <source>
        <dbReference type="SAM" id="Coils"/>
    </source>
</evidence>
<reference evidence="3 4" key="1">
    <citation type="submission" date="2017-03" db="EMBL/GenBank/DDBJ databases">
        <authorList>
            <person name="Afonso C.L."/>
            <person name="Miller P.J."/>
            <person name="Scott M.A."/>
            <person name="Spackman E."/>
            <person name="Goraichik I."/>
            <person name="Dimitrov K.M."/>
            <person name="Suarez D.L."/>
            <person name="Swayne D.E."/>
        </authorList>
    </citation>
    <scope>NUCLEOTIDE SEQUENCE [LARGE SCALE GENOMIC DNA]</scope>
    <source>
        <strain evidence="3">Genome sequencing of Nitrospira japonica strain NJ11</strain>
    </source>
</reference>
<organism evidence="3 4">
    <name type="scientific">Nitrospira japonica</name>
    <dbReference type="NCBI Taxonomy" id="1325564"/>
    <lineage>
        <taxon>Bacteria</taxon>
        <taxon>Pseudomonadati</taxon>
        <taxon>Nitrospirota</taxon>
        <taxon>Nitrospiria</taxon>
        <taxon>Nitrospirales</taxon>
        <taxon>Nitrospiraceae</taxon>
        <taxon>Nitrospira</taxon>
    </lineage>
</organism>
<keyword evidence="2" id="KW-0175">Coiled coil</keyword>
<dbReference type="GO" id="GO:0015562">
    <property type="term" value="F:efflux transmembrane transporter activity"/>
    <property type="evidence" value="ECO:0007669"/>
    <property type="project" value="InterPro"/>
</dbReference>